<dbReference type="Gene3D" id="3.40.50.10490">
    <property type="entry name" value="Glucose-6-phosphate isomerase like protein, domain 1"/>
    <property type="match status" value="1"/>
</dbReference>
<keyword evidence="2" id="KW-0812">Transmembrane</keyword>
<name>A0A385GNJ8_9APIC</name>
<dbReference type="AlphaFoldDB" id="A0A385GNJ8"/>
<keyword evidence="2" id="KW-1133">Transmembrane helix</keyword>
<evidence type="ECO:0000313" key="3">
    <source>
        <dbReference type="EMBL" id="AXX76216.1"/>
    </source>
</evidence>
<feature type="transmembrane region" description="Helical" evidence="2">
    <location>
        <begin position="30"/>
        <end position="50"/>
    </location>
</feature>
<evidence type="ECO:0000256" key="1">
    <source>
        <dbReference type="ARBA" id="ARBA00006242"/>
    </source>
</evidence>
<keyword evidence="3" id="KW-0687">Ribonucleoprotein</keyword>
<accession>A0A385GNJ8</accession>
<dbReference type="GO" id="GO:0003735">
    <property type="term" value="F:structural constituent of ribosome"/>
    <property type="evidence" value="ECO:0007669"/>
    <property type="project" value="InterPro"/>
</dbReference>
<dbReference type="SUPFAM" id="SSF52313">
    <property type="entry name" value="Ribosomal protein S2"/>
    <property type="match status" value="1"/>
</dbReference>
<gene>
    <name evidence="3" type="primary">rps2</name>
</gene>
<reference evidence="3" key="1">
    <citation type="journal article" date="2018" name="Int. J. Parasitol.">
        <title>Insights into the evolution and drug susceptibility of Babesia duncani from the sequence of its mitochondrial and apicoplast genomes.</title>
        <authorList>
            <person name="Virji A.Z."/>
            <person name="Thekkiniath J."/>
            <person name="Ma W."/>
            <person name="Lawres L."/>
            <person name="Knight J."/>
            <person name="Swei A."/>
            <person name="Roch K.L."/>
            <person name="Ben Mamoun C."/>
        </authorList>
    </citation>
    <scope>NUCLEOTIDE SEQUENCE</scope>
    <source>
        <strain evidence="3">WA-1</strain>
    </source>
</reference>
<proteinExistence type="inferred from homology"/>
<sequence length="222" mass="27074">MIRLTFNYFLNKNLHLNNINSVNNYKLYKIINKNCYIFNLIYIIICLYKLYKIFYTLSRRKVNITFINILKFINTSFIKYLLLFSRNNYFSGSWIKGFLTNNNILKSIFIYCLWSEKIKKFVVNYIDNKLYKYIYRVYKKFKYISKNLKYLGFSKFIFFFNLNNNKEAVKECIIKNKFIAGLCNLNYYNNLIDFYMYYNCMNEVSINTVIEFIIISIINSNK</sequence>
<evidence type="ECO:0000256" key="2">
    <source>
        <dbReference type="SAM" id="Phobius"/>
    </source>
</evidence>
<dbReference type="GO" id="GO:0006412">
    <property type="term" value="P:translation"/>
    <property type="evidence" value="ECO:0007669"/>
    <property type="project" value="InterPro"/>
</dbReference>
<dbReference type="Pfam" id="PF00318">
    <property type="entry name" value="Ribosomal_S2"/>
    <property type="match status" value="1"/>
</dbReference>
<dbReference type="EMBL" id="MH107388">
    <property type="protein sequence ID" value="AXX76216.1"/>
    <property type="molecule type" value="Genomic_DNA"/>
</dbReference>
<organism evidence="3">
    <name type="scientific">Babesia duncani</name>
    <dbReference type="NCBI Taxonomy" id="323732"/>
    <lineage>
        <taxon>Eukaryota</taxon>
        <taxon>Sar</taxon>
        <taxon>Alveolata</taxon>
        <taxon>Apicomplexa</taxon>
        <taxon>Aconoidasida</taxon>
        <taxon>Piroplasmida</taxon>
        <taxon>Babesiidae</taxon>
        <taxon>Babesia</taxon>
    </lineage>
</organism>
<dbReference type="InterPro" id="IPR023591">
    <property type="entry name" value="Ribosomal_uS2_flav_dom_sf"/>
</dbReference>
<protein>
    <submittedName>
        <fullName evidence="3">Ribosomal protein S2</fullName>
    </submittedName>
</protein>
<comment type="similarity">
    <text evidence="1">Belongs to the universal ribosomal protein uS2 family.</text>
</comment>
<dbReference type="GO" id="GO:0005840">
    <property type="term" value="C:ribosome"/>
    <property type="evidence" value="ECO:0007669"/>
    <property type="project" value="UniProtKB-KW"/>
</dbReference>
<keyword evidence="2" id="KW-0472">Membrane</keyword>
<feature type="transmembrane region" description="Helical" evidence="2">
    <location>
        <begin position="62"/>
        <end position="82"/>
    </location>
</feature>
<keyword evidence="3" id="KW-0689">Ribosomal protein</keyword>
<dbReference type="InterPro" id="IPR001865">
    <property type="entry name" value="Ribosomal_uS2"/>
</dbReference>